<keyword evidence="3" id="KW-1185">Reference proteome</keyword>
<organism evidence="2 3">
    <name type="scientific">Euphydryas editha</name>
    <name type="common">Edith's checkerspot</name>
    <dbReference type="NCBI Taxonomy" id="104508"/>
    <lineage>
        <taxon>Eukaryota</taxon>
        <taxon>Metazoa</taxon>
        <taxon>Ecdysozoa</taxon>
        <taxon>Arthropoda</taxon>
        <taxon>Hexapoda</taxon>
        <taxon>Insecta</taxon>
        <taxon>Pterygota</taxon>
        <taxon>Neoptera</taxon>
        <taxon>Endopterygota</taxon>
        <taxon>Lepidoptera</taxon>
        <taxon>Glossata</taxon>
        <taxon>Ditrysia</taxon>
        <taxon>Papilionoidea</taxon>
        <taxon>Nymphalidae</taxon>
        <taxon>Nymphalinae</taxon>
        <taxon>Euphydryas</taxon>
    </lineage>
</organism>
<accession>A0AAU9UC74</accession>
<evidence type="ECO:0000313" key="3">
    <source>
        <dbReference type="Proteomes" id="UP001153954"/>
    </source>
</evidence>
<evidence type="ECO:0000313" key="2">
    <source>
        <dbReference type="EMBL" id="CAH2096703.1"/>
    </source>
</evidence>
<dbReference type="EMBL" id="CAKOGL010000017">
    <property type="protein sequence ID" value="CAH2096703.1"/>
    <property type="molecule type" value="Genomic_DNA"/>
</dbReference>
<dbReference type="AlphaFoldDB" id="A0AAU9UC74"/>
<proteinExistence type="predicted"/>
<reference evidence="2" key="1">
    <citation type="submission" date="2022-03" db="EMBL/GenBank/DDBJ databases">
        <authorList>
            <person name="Tunstrom K."/>
        </authorList>
    </citation>
    <scope>NUCLEOTIDE SEQUENCE</scope>
</reference>
<dbReference type="Proteomes" id="UP001153954">
    <property type="component" value="Unassembled WGS sequence"/>
</dbReference>
<feature type="region of interest" description="Disordered" evidence="1">
    <location>
        <begin position="76"/>
        <end position="96"/>
    </location>
</feature>
<gene>
    <name evidence="2" type="ORF">EEDITHA_LOCUS12010</name>
</gene>
<protein>
    <submittedName>
        <fullName evidence="2">Uncharacterized protein</fullName>
    </submittedName>
</protein>
<comment type="caution">
    <text evidence="2">The sequence shown here is derived from an EMBL/GenBank/DDBJ whole genome shotgun (WGS) entry which is preliminary data.</text>
</comment>
<sequence length="253" mass="28352">MNDHECNVYSDEVQLKLNILKKKRELLAMIDQDNNESSCSDCTGIKCTHVCKAAIANNYISRVNYKQFKAPPASFLPKPKWRETDDEGSVKSSISDRKDPYQNVAWLNSYQIDTHDESIAKGKSLLSLMGVIPPSGKNLINEEELMAMKTSLFPRNGVIPPIGKRCINGVASISKETAHVLYHKAIPSNHKNINDERTIAKDKSMFKWIDESYLIASEISSSSLFSYNPNSDDTQTATTASGINKITKHYTLF</sequence>
<name>A0AAU9UC74_EUPED</name>
<evidence type="ECO:0000256" key="1">
    <source>
        <dbReference type="SAM" id="MobiDB-lite"/>
    </source>
</evidence>